<gene>
    <name evidence="3" type="ORF">XD73_0595</name>
</gene>
<keyword evidence="1" id="KW-0560">Oxidoreductase</keyword>
<dbReference type="InterPro" id="IPR019752">
    <property type="entry name" value="Pyrv/ketoisovalerate_OxRed_cat"/>
</dbReference>
<dbReference type="InterPro" id="IPR052554">
    <property type="entry name" value="2-oxoglutarate_synth_KorC"/>
</dbReference>
<dbReference type="Proteomes" id="UP000064249">
    <property type="component" value="Unassembled WGS sequence"/>
</dbReference>
<evidence type="ECO:0000313" key="3">
    <source>
        <dbReference type="EMBL" id="KUK46525.1"/>
    </source>
</evidence>
<reference evidence="3 4" key="1">
    <citation type="journal article" date="2015" name="MBio">
        <title>Genome-Resolved Metagenomic Analysis Reveals Roles for Candidate Phyla and Other Microbial Community Members in Biogeochemical Transformations in Oil Reservoirs.</title>
        <authorList>
            <person name="Hu P."/>
            <person name="Tom L."/>
            <person name="Singh A."/>
            <person name="Thomas B.C."/>
            <person name="Baker B.J."/>
            <person name="Piceno Y.M."/>
            <person name="Andersen G.L."/>
            <person name="Banfield J.F."/>
        </authorList>
    </citation>
    <scope>NUCLEOTIDE SEQUENCE [LARGE SCALE GENOMIC DNA]</scope>
    <source>
        <strain evidence="3">46_16</strain>
    </source>
</reference>
<dbReference type="Gene3D" id="3.40.920.10">
    <property type="entry name" value="Pyruvate-ferredoxin oxidoreductase, PFOR, domain III"/>
    <property type="match status" value="1"/>
</dbReference>
<protein>
    <submittedName>
        <fullName evidence="3">Putative 2-oxoglutarate ferredoxin oxidoreductase gamma subunit</fullName>
    </submittedName>
</protein>
<evidence type="ECO:0000256" key="1">
    <source>
        <dbReference type="ARBA" id="ARBA00023002"/>
    </source>
</evidence>
<evidence type="ECO:0000313" key="4">
    <source>
        <dbReference type="Proteomes" id="UP000064249"/>
    </source>
</evidence>
<dbReference type="Pfam" id="PF01558">
    <property type="entry name" value="POR"/>
    <property type="match status" value="1"/>
</dbReference>
<dbReference type="PANTHER" id="PTHR42730">
    <property type="entry name" value="2-OXOGLUTARATE SYNTHASE SUBUNIT KORC"/>
    <property type="match status" value="1"/>
</dbReference>
<dbReference type="GO" id="GO:0016903">
    <property type="term" value="F:oxidoreductase activity, acting on the aldehyde or oxo group of donors"/>
    <property type="evidence" value="ECO:0007669"/>
    <property type="project" value="InterPro"/>
</dbReference>
<dbReference type="SUPFAM" id="SSF53323">
    <property type="entry name" value="Pyruvate-ferredoxin oxidoreductase, PFOR, domain III"/>
    <property type="match status" value="1"/>
</dbReference>
<sequence length="178" mass="19344">MQNETVIAGFGGQGVLFVGKVLAHAALEVGMEVTWFPSYGPEMRGGTANCTVIFSNEEIGSPQVLNPTSAIVMNQPSLDKYEDMVVKDGYLIVNTSMTNREVKRKDIHAVCLPATEIAEEIGDKRLTNIVMLAALIKASDFFGQAEMETALKKSLEGKKNDLVAANMIALQKGFEFRA</sequence>
<dbReference type="EMBL" id="LGFU01000022">
    <property type="protein sequence ID" value="KUK46525.1"/>
    <property type="molecule type" value="Genomic_DNA"/>
</dbReference>
<dbReference type="PATRIC" id="fig|167964.4.peg.1263"/>
<feature type="domain" description="Pyruvate/ketoisovalerate oxidoreductase catalytic" evidence="2">
    <location>
        <begin position="11"/>
        <end position="175"/>
    </location>
</feature>
<organism evidence="3 4">
    <name type="scientific">Anaerolinea thermophila</name>
    <dbReference type="NCBI Taxonomy" id="167964"/>
    <lineage>
        <taxon>Bacteria</taxon>
        <taxon>Bacillati</taxon>
        <taxon>Chloroflexota</taxon>
        <taxon>Anaerolineae</taxon>
        <taxon>Anaerolineales</taxon>
        <taxon>Anaerolineaceae</taxon>
        <taxon>Anaerolinea</taxon>
    </lineage>
</organism>
<dbReference type="AlphaFoldDB" id="A0A117LGW5"/>
<accession>A0A117LGW5</accession>
<name>A0A117LGW5_9CHLR</name>
<dbReference type="InterPro" id="IPR002869">
    <property type="entry name" value="Pyrv_flavodox_OxRed_cen"/>
</dbReference>
<dbReference type="PANTHER" id="PTHR42730:SF1">
    <property type="entry name" value="2-OXOGLUTARATE SYNTHASE SUBUNIT KORC"/>
    <property type="match status" value="1"/>
</dbReference>
<comment type="caution">
    <text evidence="3">The sequence shown here is derived from an EMBL/GenBank/DDBJ whole genome shotgun (WGS) entry which is preliminary data.</text>
</comment>
<proteinExistence type="predicted"/>
<evidence type="ECO:0000259" key="2">
    <source>
        <dbReference type="Pfam" id="PF01558"/>
    </source>
</evidence>